<dbReference type="SUPFAM" id="SSF51445">
    <property type="entry name" value="(Trans)glycosidases"/>
    <property type="match status" value="1"/>
</dbReference>
<dbReference type="PRINTS" id="PR00131">
    <property type="entry name" value="GLHYDRLASE1"/>
</dbReference>
<evidence type="ECO:0000256" key="4">
    <source>
        <dbReference type="PROSITE-ProRule" id="PRU10055"/>
    </source>
</evidence>
<dbReference type="PANTHER" id="PTHR10353:SF139">
    <property type="entry name" value="6-PHOSPHO-BETA-GLUCOSIDASE GMUD"/>
    <property type="match status" value="1"/>
</dbReference>
<organism evidence="6 7">
    <name type="scientific">Geobacillus kaustophilus</name>
    <dbReference type="NCBI Taxonomy" id="1462"/>
    <lineage>
        <taxon>Bacteria</taxon>
        <taxon>Bacillati</taxon>
        <taxon>Bacillota</taxon>
        <taxon>Bacilli</taxon>
        <taxon>Bacillales</taxon>
        <taxon>Anoxybacillaceae</taxon>
        <taxon>Geobacillus</taxon>
        <taxon>Geobacillus thermoleovorans group</taxon>
    </lineage>
</organism>
<dbReference type="OrthoDB" id="9765195at2"/>
<dbReference type="RefSeq" id="WP_044731422.1">
    <property type="nucleotide sequence ID" value="NZ_JYBP01000003.1"/>
</dbReference>
<dbReference type="EC" id="3.2.1.86" evidence="6"/>
<comment type="caution">
    <text evidence="6">The sequence shown here is derived from an EMBL/GenBank/DDBJ whole genome shotgun (WGS) entry which is preliminary data.</text>
</comment>
<evidence type="ECO:0000256" key="5">
    <source>
        <dbReference type="RuleBase" id="RU003690"/>
    </source>
</evidence>
<proteinExistence type="inferred from homology"/>
<keyword evidence="2 6" id="KW-0378">Hydrolase</keyword>
<accession>A0A0D8BNZ5</accession>
<evidence type="ECO:0000256" key="1">
    <source>
        <dbReference type="ARBA" id="ARBA00010838"/>
    </source>
</evidence>
<keyword evidence="3 6" id="KW-0326">Glycosidase</keyword>
<evidence type="ECO:0000313" key="7">
    <source>
        <dbReference type="Proteomes" id="UP000032522"/>
    </source>
</evidence>
<evidence type="ECO:0000256" key="3">
    <source>
        <dbReference type="ARBA" id="ARBA00023295"/>
    </source>
</evidence>
<evidence type="ECO:0000313" key="6">
    <source>
        <dbReference type="EMBL" id="KJE25860.1"/>
    </source>
</evidence>
<dbReference type="FunFam" id="3.20.20.80:FF:000004">
    <property type="entry name" value="Beta-glucosidase 6-phospho-beta-glucosidase"/>
    <property type="match status" value="1"/>
</dbReference>
<dbReference type="InterPro" id="IPR017853">
    <property type="entry name" value="GH"/>
</dbReference>
<dbReference type="PROSITE" id="PS00572">
    <property type="entry name" value="GLYCOSYL_HYDROL_F1_1"/>
    <property type="match status" value="1"/>
</dbReference>
<dbReference type="Pfam" id="PF00232">
    <property type="entry name" value="Glyco_hydro_1"/>
    <property type="match status" value="1"/>
</dbReference>
<dbReference type="Proteomes" id="UP000032522">
    <property type="component" value="Unassembled WGS sequence"/>
</dbReference>
<dbReference type="AlphaFoldDB" id="A0A0D8BNZ5"/>
<dbReference type="Gene3D" id="3.20.20.80">
    <property type="entry name" value="Glycosidases"/>
    <property type="match status" value="1"/>
</dbReference>
<protein>
    <submittedName>
        <fullName evidence="6">6-phospho-beta-glucosidase gmuD</fullName>
        <ecNumber evidence="6">3.2.1.86</ecNumber>
    </submittedName>
</protein>
<name>A0A0D8BNZ5_GEOKU</name>
<dbReference type="GO" id="GO:0008706">
    <property type="term" value="F:6-phospho-beta-glucosidase activity"/>
    <property type="evidence" value="ECO:0007669"/>
    <property type="project" value="UniProtKB-EC"/>
</dbReference>
<sequence length="470" mass="54580">MEQQSKQPITYRFPAGFWWGSATSATQIEGAANEGGKGKNIWDHWYEQEPHRFFHGVGPEVTSDFYHRYKEDIALMKEIGHNSFRFSISWSRLIPDGAGEVNPEAVRFYNAVIDELLANGIEPFINLYHFDMPLAMQNIGGWENREVIDAYARYASLCFRLFGDRVKKWFTHNEPIVPVEGGYLYDFHYPNVVDFRRAVQVAYHTMIAHAKAVAAFRKAAIPGGKIGIILNLTPSYPRSQHPADVKAAHIADLLFNRSFLDPAVKGEYPQDLIELLAEHGFLPVTEANDRELIKENTIDLLGINYYQPRRVKAKEHMPNLDAPFLPERFFDYYAMPGRKMNPYRGWEIYEKGIYDILINIKENYGNIECFISENGMGVEGEERFRDENGMIHDDYRIEFIREHLKWVHRAIEEGANVKGYHLWTFMDNWSWTNAYKNRYGLVAVDLDNHLKRTIKKSGYWLKTVAENNGF</sequence>
<feature type="active site" description="Nucleophile" evidence="4">
    <location>
        <position position="373"/>
    </location>
</feature>
<dbReference type="GO" id="GO:0005829">
    <property type="term" value="C:cytosol"/>
    <property type="evidence" value="ECO:0007669"/>
    <property type="project" value="TreeGrafter"/>
</dbReference>
<gene>
    <name evidence="6" type="primary">gmuD</name>
    <name evidence="6" type="ORF">LG52_1422</name>
</gene>
<dbReference type="GO" id="GO:0016052">
    <property type="term" value="P:carbohydrate catabolic process"/>
    <property type="evidence" value="ECO:0007669"/>
    <property type="project" value="TreeGrafter"/>
</dbReference>
<reference evidence="6 7" key="1">
    <citation type="submission" date="2015-01" db="EMBL/GenBank/DDBJ databases">
        <authorList>
            <person name="Filippidou S."/>
            <person name="Jeanneret N."/>
            <person name="Russel-Delif L."/>
            <person name="Junier T."/>
            <person name="Wunderlin T."/>
            <person name="Molina V."/>
            <person name="Johnson S.L."/>
            <person name="Davenport K.W."/>
            <person name="Chain P.S."/>
            <person name="Dorador C."/>
            <person name="Junier P."/>
        </authorList>
    </citation>
    <scope>NUCLEOTIDE SEQUENCE [LARGE SCALE GENOMIC DNA]</scope>
    <source>
        <strain evidence="6 7">Et7/4</strain>
    </source>
</reference>
<dbReference type="EMBL" id="JYBP01000003">
    <property type="protein sequence ID" value="KJE25860.1"/>
    <property type="molecule type" value="Genomic_DNA"/>
</dbReference>
<dbReference type="InterPro" id="IPR018120">
    <property type="entry name" value="Glyco_hydro_1_AS"/>
</dbReference>
<comment type="similarity">
    <text evidence="1 5">Belongs to the glycosyl hydrolase 1 family.</text>
</comment>
<dbReference type="PANTHER" id="PTHR10353">
    <property type="entry name" value="GLYCOSYL HYDROLASE"/>
    <property type="match status" value="1"/>
</dbReference>
<dbReference type="PATRIC" id="fig|1462.6.peg.1619"/>
<dbReference type="InterPro" id="IPR001360">
    <property type="entry name" value="Glyco_hydro_1"/>
</dbReference>
<evidence type="ECO:0000256" key="2">
    <source>
        <dbReference type="ARBA" id="ARBA00022801"/>
    </source>
</evidence>